<proteinExistence type="predicted"/>
<dbReference type="SUPFAM" id="SSF53850">
    <property type="entry name" value="Periplasmic binding protein-like II"/>
    <property type="match status" value="1"/>
</dbReference>
<feature type="signal peptide" evidence="3">
    <location>
        <begin position="1"/>
        <end position="27"/>
    </location>
</feature>
<accession>A0ABT4Q489</accession>
<dbReference type="RefSeq" id="WP_269880045.1">
    <property type="nucleotide sequence ID" value="NZ_JAQAGZ010000002.1"/>
</dbReference>
<name>A0ABT4Q489_9BACL</name>
<keyword evidence="5" id="KW-1185">Reference proteome</keyword>
<evidence type="ECO:0000256" key="1">
    <source>
        <dbReference type="ARBA" id="ARBA00022729"/>
    </source>
</evidence>
<feature type="region of interest" description="Disordered" evidence="2">
    <location>
        <begin position="34"/>
        <end position="53"/>
    </location>
</feature>
<feature type="chain" id="PRO_5045603800" evidence="3">
    <location>
        <begin position="28"/>
        <end position="541"/>
    </location>
</feature>
<dbReference type="PANTHER" id="PTHR43649">
    <property type="entry name" value="ARABINOSE-BINDING PROTEIN-RELATED"/>
    <property type="match status" value="1"/>
</dbReference>
<protein>
    <submittedName>
        <fullName evidence="4">Extracellular solute-binding protein</fullName>
    </submittedName>
</protein>
<dbReference type="Gene3D" id="3.40.190.10">
    <property type="entry name" value="Periplasmic binding protein-like II"/>
    <property type="match status" value="2"/>
</dbReference>
<dbReference type="EMBL" id="JAQAGZ010000002">
    <property type="protein sequence ID" value="MCZ8511649.1"/>
    <property type="molecule type" value="Genomic_DNA"/>
</dbReference>
<comment type="caution">
    <text evidence="4">The sequence shown here is derived from an EMBL/GenBank/DDBJ whole genome shotgun (WGS) entry which is preliminary data.</text>
</comment>
<dbReference type="Proteomes" id="UP001527882">
    <property type="component" value="Unassembled WGS sequence"/>
</dbReference>
<organism evidence="4 5">
    <name type="scientific">Paenibacillus gyeongsangnamensis</name>
    <dbReference type="NCBI Taxonomy" id="3388067"/>
    <lineage>
        <taxon>Bacteria</taxon>
        <taxon>Bacillati</taxon>
        <taxon>Bacillota</taxon>
        <taxon>Bacilli</taxon>
        <taxon>Bacillales</taxon>
        <taxon>Paenibacillaceae</taxon>
        <taxon>Paenibacillus</taxon>
    </lineage>
</organism>
<dbReference type="PANTHER" id="PTHR43649:SF33">
    <property type="entry name" value="POLYGALACTURONAN_RHAMNOGALACTURONAN-BINDING PROTEIN YTCQ"/>
    <property type="match status" value="1"/>
</dbReference>
<gene>
    <name evidence="4" type="ORF">O9H85_04220</name>
</gene>
<evidence type="ECO:0000313" key="5">
    <source>
        <dbReference type="Proteomes" id="UP001527882"/>
    </source>
</evidence>
<reference evidence="4 5" key="1">
    <citation type="submission" date="2022-12" db="EMBL/GenBank/DDBJ databases">
        <title>Draft genome sequence of Paenibacillus sp. dW9.</title>
        <authorList>
            <person name="Choi E.-W."/>
            <person name="Kim D.-U."/>
        </authorList>
    </citation>
    <scope>NUCLEOTIDE SEQUENCE [LARGE SCALE GENOMIC DNA]</scope>
    <source>
        <strain evidence="5">dW9</strain>
    </source>
</reference>
<evidence type="ECO:0000313" key="4">
    <source>
        <dbReference type="EMBL" id="MCZ8511649.1"/>
    </source>
</evidence>
<evidence type="ECO:0000256" key="3">
    <source>
        <dbReference type="SAM" id="SignalP"/>
    </source>
</evidence>
<dbReference type="InterPro" id="IPR050490">
    <property type="entry name" value="Bact_solute-bd_prot1"/>
</dbReference>
<evidence type="ECO:0000256" key="2">
    <source>
        <dbReference type="SAM" id="MobiDB-lite"/>
    </source>
</evidence>
<keyword evidence="1 3" id="KW-0732">Signal</keyword>
<sequence length="541" mass="59870">MKFHSKEQRWKRSSLSLAAVMMASALAGCASTGNSSNPTGSAASPSQTATGNQTAASSAPYKFSYMTPVWVAATYTKGGPFEKELFKAANVDIDVQVLPVADYNQKVNVVLASGSIPDVLWGSGPTDKVWKDAQDQGAFLKINKYLDQYPAIKNAIPAALWDKLKDKNGDIYFIPNANFPITPFSLYYRKDWFDKLGIAEPKTIDELVADLEKIKNSDLGKQGIIPLSIGNMNYAKDLATSFGLSLAGWEPSSSDPNKLIPWYANPKDIDFYFWMQDLMKKGLLDPAFKVDGDATQTKAKFIAGKAAVVTGNWSTFTDYVTKTQQNDKNAKVGVISPLTGPGGIPGGVRTQSGLYDRGFYVSAKIKNPDAFFKFLNWTLTDGYNLTQYGIEGKTYVMKDGQPASIPDGQRDPAYQRPQIDPLSFITPIDLKSSWAPMKASMDADTFAYVKQKFDDYLKVKYSDYRDPFVDAPLQSKNETQMFNDYMLGVTQGAVLNPQITKQNWMDALQKWEKAGGSAMIDEVNRLQTNKSNPDFSMYVKK</sequence>
<dbReference type="PROSITE" id="PS51257">
    <property type="entry name" value="PROKAR_LIPOPROTEIN"/>
    <property type="match status" value="1"/>
</dbReference>